<evidence type="ECO:0000256" key="1">
    <source>
        <dbReference type="SAM" id="MobiDB-lite"/>
    </source>
</evidence>
<evidence type="ECO:0000313" key="3">
    <source>
        <dbReference type="EMBL" id="KAF6241144.1"/>
    </source>
</evidence>
<dbReference type="InterPro" id="IPR009081">
    <property type="entry name" value="PP-bd_ACP"/>
</dbReference>
<organism evidence="3 4">
    <name type="scientific">Letharia columbiana</name>
    <dbReference type="NCBI Taxonomy" id="112416"/>
    <lineage>
        <taxon>Eukaryota</taxon>
        <taxon>Fungi</taxon>
        <taxon>Dikarya</taxon>
        <taxon>Ascomycota</taxon>
        <taxon>Pezizomycotina</taxon>
        <taxon>Lecanoromycetes</taxon>
        <taxon>OSLEUM clade</taxon>
        <taxon>Lecanoromycetidae</taxon>
        <taxon>Lecanorales</taxon>
        <taxon>Lecanorineae</taxon>
        <taxon>Parmeliaceae</taxon>
        <taxon>Letharia</taxon>
    </lineage>
</organism>
<comment type="caution">
    <text evidence="3">The sequence shown here is derived from an EMBL/GenBank/DDBJ whole genome shotgun (WGS) entry which is preliminary data.</text>
</comment>
<accession>A0A8H6LA38</accession>
<dbReference type="InterPro" id="IPR042104">
    <property type="entry name" value="PKS_dehydratase_sf"/>
</dbReference>
<keyword evidence="4" id="KW-1185">Reference proteome</keyword>
<feature type="domain" description="Carrier" evidence="2">
    <location>
        <begin position="185"/>
        <end position="225"/>
    </location>
</feature>
<protein>
    <recommendedName>
        <fullName evidence="2">Carrier domain-containing protein</fullName>
    </recommendedName>
</protein>
<feature type="region of interest" description="Disordered" evidence="1">
    <location>
        <begin position="141"/>
        <end position="160"/>
    </location>
</feature>
<dbReference type="OrthoDB" id="329835at2759"/>
<dbReference type="InterPro" id="IPR029058">
    <property type="entry name" value="AB_hydrolase_fold"/>
</dbReference>
<feature type="region of interest" description="Disordered" evidence="1">
    <location>
        <begin position="228"/>
        <end position="287"/>
    </location>
</feature>
<evidence type="ECO:0000313" key="4">
    <source>
        <dbReference type="Proteomes" id="UP000578531"/>
    </source>
</evidence>
<dbReference type="AlphaFoldDB" id="A0A8H6LA38"/>
<dbReference type="RefSeq" id="XP_037170392.1">
    <property type="nucleotide sequence ID" value="XM_037302885.1"/>
</dbReference>
<dbReference type="Pfam" id="PF00550">
    <property type="entry name" value="PP-binding"/>
    <property type="match status" value="1"/>
</dbReference>
<dbReference type="InterPro" id="IPR036736">
    <property type="entry name" value="ACP-like_sf"/>
</dbReference>
<dbReference type="EMBL" id="JACCJC010000002">
    <property type="protein sequence ID" value="KAF6241144.1"/>
    <property type="molecule type" value="Genomic_DNA"/>
</dbReference>
<sequence>MLYETVFSRVVEHSEEYQTLASISVSESSGEAYGSFKISSRSKTEKAITLPTFTDTLLHAAGFVANTSIRATDASICGEVDLFDIDEGTVLADTYALDSTARIIAAVEGMHFKKLILSLFKAVLERIIGKSYGGELPSAAEVLPDSSDSPPLPSGFKSPSVPEDGILRQQNIKAKSPVLSWIPTLGVDSLMILEFVSAVKKGFSDRSVEESALMQCSSIHDLESAIQSACSTPPSQTPDDTSSTATTDTSSDISGLGKTEKELRGQSPKGPGAQELKMDGSPVSLEEGDSTSASLYLFHDGSGLCKMYSEMHDIGRDTHGFSNPGFFEADDQPSSLLHMAARYAPHIDTSAKRPVILGGQ</sequence>
<reference evidence="3 4" key="1">
    <citation type="journal article" date="2020" name="Genomics">
        <title>Complete, high-quality genomes from long-read metagenomic sequencing of two wolf lichen thalli reveals enigmatic genome architecture.</title>
        <authorList>
            <person name="McKenzie S.K."/>
            <person name="Walston R.F."/>
            <person name="Allen J.L."/>
        </authorList>
    </citation>
    <scope>NUCLEOTIDE SEQUENCE [LARGE SCALE GENOMIC DNA]</scope>
    <source>
        <strain evidence="3">WasteWater2</strain>
    </source>
</reference>
<dbReference type="Gene3D" id="3.40.50.1820">
    <property type="entry name" value="alpha/beta hydrolase"/>
    <property type="match status" value="1"/>
</dbReference>
<gene>
    <name evidence="3" type="ORF">HO173_000938</name>
</gene>
<dbReference type="GeneID" id="59282616"/>
<evidence type="ECO:0000259" key="2">
    <source>
        <dbReference type="Pfam" id="PF00550"/>
    </source>
</evidence>
<dbReference type="Proteomes" id="UP000578531">
    <property type="component" value="Unassembled WGS sequence"/>
</dbReference>
<dbReference type="Gene3D" id="3.10.129.110">
    <property type="entry name" value="Polyketide synthase dehydratase"/>
    <property type="match status" value="1"/>
</dbReference>
<feature type="compositionally biased region" description="Low complexity" evidence="1">
    <location>
        <begin position="231"/>
        <end position="254"/>
    </location>
</feature>
<proteinExistence type="predicted"/>
<name>A0A8H6LA38_9LECA</name>
<dbReference type="SUPFAM" id="SSF47336">
    <property type="entry name" value="ACP-like"/>
    <property type="match status" value="1"/>
</dbReference>